<dbReference type="CDD" id="cd00144">
    <property type="entry name" value="MPP_PPP_family"/>
    <property type="match status" value="1"/>
</dbReference>
<accession>A0AAQ4CQ84</accession>
<evidence type="ECO:0000313" key="3">
    <source>
        <dbReference type="Proteomes" id="UP001319921"/>
    </source>
</evidence>
<sequence>MSPYNIDEVKEIVNKSIEIFKSKIDSPFVGDKKVEGNVIFVGDTHGAIDVTSKVFSDFSDSADLVVFLGDYVDRGEDQLGNLLLILRKMIDNPDKFIVLRGNHESPITNEYYGFKEEVKEKLGEEYYDMFVELFSYMPYAVVVNEYFCVHGGLAVGLTKVEEIKKLPRPDVNPDDPIAFQLLWNDPREGLEDPDFIPSIRGEGIYFFGERVVNKFLEDNSLKGIIRGHEVADGFREDMNGKIITVFSSRYHHMRAGILVMKKDGQFDKIYI</sequence>
<dbReference type="EMBL" id="AP025226">
    <property type="protein sequence ID" value="BDB97965.1"/>
    <property type="molecule type" value="Genomic_DNA"/>
</dbReference>
<dbReference type="RefSeq" id="WP_229571918.1">
    <property type="nucleotide sequence ID" value="NZ_AP025226.1"/>
</dbReference>
<dbReference type="AlphaFoldDB" id="A0AAQ4CQ84"/>
<dbReference type="Pfam" id="PF00149">
    <property type="entry name" value="Metallophos"/>
    <property type="match status" value="1"/>
</dbReference>
<gene>
    <name evidence="2" type="ORF">SACC_09820</name>
</gene>
<protein>
    <submittedName>
        <fullName evidence="2">Serine/threonine phosphatase</fullName>
    </submittedName>
</protein>
<name>A0AAQ4CQ84_9CREN</name>
<dbReference type="GO" id="GO:0005737">
    <property type="term" value="C:cytoplasm"/>
    <property type="evidence" value="ECO:0007669"/>
    <property type="project" value="TreeGrafter"/>
</dbReference>
<dbReference type="InterPro" id="IPR006186">
    <property type="entry name" value="Ser/Thr-sp_prot-phosphatase"/>
</dbReference>
<dbReference type="SMART" id="SM00156">
    <property type="entry name" value="PP2Ac"/>
    <property type="match status" value="1"/>
</dbReference>
<dbReference type="SUPFAM" id="SSF56300">
    <property type="entry name" value="Metallo-dependent phosphatases"/>
    <property type="match status" value="1"/>
</dbReference>
<feature type="domain" description="Serine/threonine specific protein phosphatases" evidence="1">
    <location>
        <begin position="99"/>
        <end position="104"/>
    </location>
</feature>
<dbReference type="Proteomes" id="UP001319921">
    <property type="component" value="Chromosome"/>
</dbReference>
<dbReference type="Gene3D" id="3.60.21.10">
    <property type="match status" value="1"/>
</dbReference>
<reference evidence="2 3" key="1">
    <citation type="journal article" date="2022" name="Microbiol. Resour. Announc.">
        <title>Complete Genome Sequence of the Hyperthermophilic and Acidophilic Archaeon Saccharolobus caldissimus Strain HS-3T.</title>
        <authorList>
            <person name="Sakai H.D."/>
            <person name="Kurosawa N."/>
        </authorList>
    </citation>
    <scope>NUCLEOTIDE SEQUENCE [LARGE SCALE GENOMIC DNA]</scope>
    <source>
        <strain evidence="2 3">JCM32116</strain>
    </source>
</reference>
<dbReference type="InterPro" id="IPR029052">
    <property type="entry name" value="Metallo-depent_PP-like"/>
</dbReference>
<dbReference type="GeneID" id="68865727"/>
<evidence type="ECO:0000313" key="2">
    <source>
        <dbReference type="EMBL" id="BDB97965.1"/>
    </source>
</evidence>
<proteinExistence type="predicted"/>
<organism evidence="2 3">
    <name type="scientific">Saccharolobus caldissimus</name>
    <dbReference type="NCBI Taxonomy" id="1702097"/>
    <lineage>
        <taxon>Archaea</taxon>
        <taxon>Thermoproteota</taxon>
        <taxon>Thermoprotei</taxon>
        <taxon>Sulfolobales</taxon>
        <taxon>Sulfolobaceae</taxon>
        <taxon>Saccharolobus</taxon>
    </lineage>
</organism>
<dbReference type="PANTHER" id="PTHR11668:SF496">
    <property type="entry name" value="SERINE_THREONINE-PROTEIN PHOSPHATASE"/>
    <property type="match status" value="1"/>
</dbReference>
<dbReference type="InterPro" id="IPR050341">
    <property type="entry name" value="PP1_catalytic_subunit"/>
</dbReference>
<dbReference type="InterPro" id="IPR004843">
    <property type="entry name" value="Calcineurin-like_PHP"/>
</dbReference>
<evidence type="ECO:0000259" key="1">
    <source>
        <dbReference type="PROSITE" id="PS00125"/>
    </source>
</evidence>
<dbReference type="PRINTS" id="PR00114">
    <property type="entry name" value="STPHPHTASE"/>
</dbReference>
<keyword evidence="3" id="KW-1185">Reference proteome</keyword>
<dbReference type="PANTHER" id="PTHR11668">
    <property type="entry name" value="SERINE/THREONINE PROTEIN PHOSPHATASE"/>
    <property type="match status" value="1"/>
</dbReference>
<dbReference type="GO" id="GO:0004722">
    <property type="term" value="F:protein serine/threonine phosphatase activity"/>
    <property type="evidence" value="ECO:0007669"/>
    <property type="project" value="TreeGrafter"/>
</dbReference>
<dbReference type="KEGG" id="scas:SACC_09820"/>
<dbReference type="PROSITE" id="PS00125">
    <property type="entry name" value="SER_THR_PHOSPHATASE"/>
    <property type="match status" value="1"/>
</dbReference>